<organism evidence="1 2">
    <name type="scientific">Enterobacter agglomerans</name>
    <name type="common">Erwinia herbicola</name>
    <name type="synonym">Pantoea agglomerans</name>
    <dbReference type="NCBI Taxonomy" id="549"/>
    <lineage>
        <taxon>Bacteria</taxon>
        <taxon>Pseudomonadati</taxon>
        <taxon>Pseudomonadota</taxon>
        <taxon>Gammaproteobacteria</taxon>
        <taxon>Enterobacterales</taxon>
        <taxon>Erwiniaceae</taxon>
        <taxon>Pantoea</taxon>
        <taxon>Pantoea agglomerans group</taxon>
    </lineage>
</organism>
<reference evidence="1 2" key="1">
    <citation type="journal article" date="2020" name="FEMS Microbiol. Ecol.">
        <title>Temporal dynamics of bacterial communities during seed development and maturation.</title>
        <authorList>
            <person name="Chesneau G."/>
            <person name="Torres-Cortes G."/>
            <person name="Briand M."/>
            <person name="Darrasse A."/>
            <person name="Preveaux A."/>
            <person name="Marais C."/>
            <person name="Jacques M.A."/>
            <person name="Shade A."/>
            <person name="Barret M."/>
        </authorList>
    </citation>
    <scope>NUCLEOTIDE SEQUENCE [LARGE SCALE GENOMIC DNA]</scope>
    <source>
        <strain evidence="1 2">CFBP13709</strain>
    </source>
</reference>
<comment type="caution">
    <text evidence="1">The sequence shown here is derived from an EMBL/GenBank/DDBJ whole genome shotgun (WGS) entry which is preliminary data.</text>
</comment>
<accession>A0ACC5PMM6</accession>
<gene>
    <name evidence="1" type="ORF">IFT41_09545</name>
</gene>
<keyword evidence="2" id="KW-1185">Reference proteome</keyword>
<dbReference type="EMBL" id="JACYNR010000005">
    <property type="protein sequence ID" value="MBD8126353.1"/>
    <property type="molecule type" value="Genomic_DNA"/>
</dbReference>
<proteinExistence type="predicted"/>
<evidence type="ECO:0000313" key="1">
    <source>
        <dbReference type="EMBL" id="MBD8126353.1"/>
    </source>
</evidence>
<keyword evidence="1" id="KW-0808">Transferase</keyword>
<keyword evidence="1" id="KW-0489">Methyltransferase</keyword>
<sequence>MIKQEQSITALVEKLPEVYQPIFKHPEFTAQASRSCLDRLERISSVYNYISEEKGRPLKVLDLGCAQGFFSLNLAELGAIVTAIDYSQPNIDVCNKLASENNNLKVEFFLGSIETVINERVMEGEFDLVLGLSVFHHLVYEHGADFVFDLFQQLSSKVETGIFEFALNTEPLYWAESQPKDPRELIECYSFSHYLSMYGTHLSSVERPLFFASNKYWHIEDMYGVIEAYMQRSHQLDNFYHGNNRRYFFSENKTIKIFLDNESGTNHKEILNESLFLQKEIKGFRTAKLISYGNFEHESWMVRTTIPGKLLLDVIINNENYDDEKIISDLLEQVTILEKNGLYHNDLRPWNILIGDDGLVYIIDYGSISSQVLDGDDLYGQLLSFFVLIKEIAQHRIREQGSQRPPFISPYDFPEKYQKCLSLIWAMPSQKWSFQSVEEAFNNSSDMQVDVPVSAMLESHLSTTVNFLSWQFTQLQSDFSAKFEQLNQKIEENNRLLIENFSGISDVKSDKMEKCYQEHFLEVKEKVENLSSKIHGLNEENKAQFLTMHNARVNDAGHNGVSQDFSSHSSDSEKEILSNEVNELRQAALHLRKELDAVYDCNSWKITYPLRIVSKSAKSLFKPRTLASRIKAALKKKSSQLVPIVKRFVENRPLLKQRAMRFLNRHPGLKYKLKKRISVVNINMDSVSTFNKVNEPEIHIEHMEHNQSYSIKNPGVNEKQKSVLESWLN</sequence>
<dbReference type="Proteomes" id="UP000610459">
    <property type="component" value="Unassembled WGS sequence"/>
</dbReference>
<evidence type="ECO:0000313" key="2">
    <source>
        <dbReference type="Proteomes" id="UP000610459"/>
    </source>
</evidence>
<protein>
    <submittedName>
        <fullName evidence="1">Methyltransferase domain-containing protein</fullName>
    </submittedName>
</protein>
<name>A0ACC5PMM6_ENTAG</name>